<feature type="domain" description="Essential protein Yae1 N-terminal" evidence="2">
    <location>
        <begin position="20"/>
        <end position="57"/>
    </location>
</feature>
<sequence length="151" mass="17468">MDDFDLDSVLNLEEEFYNEGFKEGQEFSTHQQYVEGKEYGYQTGFQRLLVIGYIQGLIIFWRKNISKYTTTTSQKTLDSHLDQLENSVKNIPLTNGDKEVAEYEKIVAKARNKLRVVATLCKENEKIKGLDDLIKTVGGQLQVSENMDEMW</sequence>
<gene>
    <name evidence="3" type="primary">LTO1</name>
    <name evidence="3" type="ORF">CAAN4_E02014</name>
</gene>
<evidence type="ECO:0000256" key="1">
    <source>
        <dbReference type="ARBA" id="ARBA00038090"/>
    </source>
</evidence>
<reference evidence="3 4" key="1">
    <citation type="submission" date="2024-01" db="EMBL/GenBank/DDBJ databases">
        <authorList>
            <consortium name="Genoscope - CEA"/>
            <person name="William W."/>
        </authorList>
    </citation>
    <scope>NUCLEOTIDE SEQUENCE [LARGE SCALE GENOMIC DNA]</scope>
    <source>
        <strain evidence="3 4">29B2s-10</strain>
    </source>
</reference>
<comment type="similarity">
    <text evidence="1">Belongs to the LTO1 family.</text>
</comment>
<name>A0ABP0EC86_9ASCO</name>
<organism evidence="3 4">
    <name type="scientific">[Candida] anglica</name>
    <dbReference type="NCBI Taxonomy" id="148631"/>
    <lineage>
        <taxon>Eukaryota</taxon>
        <taxon>Fungi</taxon>
        <taxon>Dikarya</taxon>
        <taxon>Ascomycota</taxon>
        <taxon>Saccharomycotina</taxon>
        <taxon>Pichiomycetes</taxon>
        <taxon>Debaryomycetaceae</taxon>
        <taxon>Kurtzmaniella</taxon>
    </lineage>
</organism>
<evidence type="ECO:0000313" key="4">
    <source>
        <dbReference type="Proteomes" id="UP001497600"/>
    </source>
</evidence>
<evidence type="ECO:0000259" key="2">
    <source>
        <dbReference type="Pfam" id="PF09811"/>
    </source>
</evidence>
<dbReference type="PANTHER" id="PTHR28532:SF1">
    <property type="entry name" value="ORAL CANCER OVEREXPRESSED 1"/>
    <property type="match status" value="1"/>
</dbReference>
<dbReference type="Proteomes" id="UP001497600">
    <property type="component" value="Chromosome E"/>
</dbReference>
<dbReference type="Pfam" id="PF09811">
    <property type="entry name" value="Yae1_N"/>
    <property type="match status" value="1"/>
</dbReference>
<dbReference type="PANTHER" id="PTHR28532">
    <property type="entry name" value="GEO13458P1"/>
    <property type="match status" value="1"/>
</dbReference>
<proteinExistence type="inferred from homology"/>
<dbReference type="InterPro" id="IPR019191">
    <property type="entry name" value="Essential_protein_Yae1_N"/>
</dbReference>
<evidence type="ECO:0000313" key="3">
    <source>
        <dbReference type="EMBL" id="CAK7906706.1"/>
    </source>
</evidence>
<dbReference type="InterPro" id="IPR052436">
    <property type="entry name" value="LTO1_adapter"/>
</dbReference>
<accession>A0ABP0EC86</accession>
<dbReference type="EMBL" id="OZ004257">
    <property type="protein sequence ID" value="CAK7906706.1"/>
    <property type="molecule type" value="Genomic_DNA"/>
</dbReference>
<keyword evidence="4" id="KW-1185">Reference proteome</keyword>
<protein>
    <submittedName>
        <fullName evidence="3">Protein Lto1p</fullName>
    </submittedName>
</protein>